<evidence type="ECO:0000313" key="3">
    <source>
        <dbReference type="Proteomes" id="UP001487740"/>
    </source>
</evidence>
<name>A0AAW0TP22_SCYPA</name>
<protein>
    <submittedName>
        <fullName evidence="2">Uncharacterized protein</fullName>
    </submittedName>
</protein>
<evidence type="ECO:0000313" key="2">
    <source>
        <dbReference type="EMBL" id="KAK8388127.1"/>
    </source>
</evidence>
<dbReference type="AlphaFoldDB" id="A0AAW0TP22"/>
<gene>
    <name evidence="2" type="ORF">O3P69_020189</name>
</gene>
<dbReference type="Proteomes" id="UP001487740">
    <property type="component" value="Unassembled WGS sequence"/>
</dbReference>
<keyword evidence="3" id="KW-1185">Reference proteome</keyword>
<proteinExistence type="predicted"/>
<comment type="caution">
    <text evidence="2">The sequence shown here is derived from an EMBL/GenBank/DDBJ whole genome shotgun (WGS) entry which is preliminary data.</text>
</comment>
<sequence length="75" mass="8385">MTQRPLVVNLDANSEEDSGSPPVLLRPVVVVDTLPLTTNRLTRAMKDSRERPSQGKLPWRVLALWSPGFYVLALD</sequence>
<reference evidence="2 3" key="1">
    <citation type="submission" date="2023-03" db="EMBL/GenBank/DDBJ databases">
        <title>High-quality genome of Scylla paramamosain provides insights in environmental adaptation.</title>
        <authorList>
            <person name="Zhang L."/>
        </authorList>
    </citation>
    <scope>NUCLEOTIDE SEQUENCE [LARGE SCALE GENOMIC DNA]</scope>
    <source>
        <strain evidence="2">LZ_2023a</strain>
        <tissue evidence="2">Muscle</tissue>
    </source>
</reference>
<evidence type="ECO:0000256" key="1">
    <source>
        <dbReference type="SAM" id="MobiDB-lite"/>
    </source>
</evidence>
<accession>A0AAW0TP22</accession>
<organism evidence="2 3">
    <name type="scientific">Scylla paramamosain</name>
    <name type="common">Mud crab</name>
    <dbReference type="NCBI Taxonomy" id="85552"/>
    <lineage>
        <taxon>Eukaryota</taxon>
        <taxon>Metazoa</taxon>
        <taxon>Ecdysozoa</taxon>
        <taxon>Arthropoda</taxon>
        <taxon>Crustacea</taxon>
        <taxon>Multicrustacea</taxon>
        <taxon>Malacostraca</taxon>
        <taxon>Eumalacostraca</taxon>
        <taxon>Eucarida</taxon>
        <taxon>Decapoda</taxon>
        <taxon>Pleocyemata</taxon>
        <taxon>Brachyura</taxon>
        <taxon>Eubrachyura</taxon>
        <taxon>Portunoidea</taxon>
        <taxon>Portunidae</taxon>
        <taxon>Portuninae</taxon>
        <taxon>Scylla</taxon>
    </lineage>
</organism>
<dbReference type="EMBL" id="JARAKH010000029">
    <property type="protein sequence ID" value="KAK8388127.1"/>
    <property type="molecule type" value="Genomic_DNA"/>
</dbReference>
<feature type="region of interest" description="Disordered" evidence="1">
    <location>
        <begin position="1"/>
        <end position="22"/>
    </location>
</feature>